<dbReference type="Proteomes" id="UP000095751">
    <property type="component" value="Unassembled WGS sequence"/>
</dbReference>
<keyword evidence="3" id="KW-1185">Reference proteome</keyword>
<evidence type="ECO:0000313" key="2">
    <source>
        <dbReference type="EMBL" id="OEU15184.1"/>
    </source>
</evidence>
<dbReference type="InterPro" id="IPR029058">
    <property type="entry name" value="AB_hydrolase_fold"/>
</dbReference>
<proteinExistence type="predicted"/>
<keyword evidence="1" id="KW-1133">Transmembrane helix</keyword>
<dbReference type="PANTHER" id="PTHR35128:SF1">
    <property type="entry name" value="SECRETION-REGULATING GUANINE NUCLEOTIDE EXCHANGE FACTOR"/>
    <property type="match status" value="1"/>
</dbReference>
<dbReference type="OrthoDB" id="10022521at2759"/>
<sequence length="370" mass="41340">MVRVATPKRKNVYTLLKGSGRGQMCIFIVVIFLIGMVFVRRDPILASSLLSGILTNDKTIPTHPLVHRETIHGVDVLWTRPNNENDGDITGIFFVAHGCHHSHTDWFVNCYGCIGLPEERGIINIALDLGLLVIVFSSMNRRSKCWSTTDDIEPLARVLNEFSGRFHKKEAILPIYAFGASSGGHFVSAIATKLEKIFQIHLNGYVSQISAKTSDPAAECKVYITMDRDVGTDVAAKKIVKECKDQSTNFISTDTAVSKKIKCKHIPVPPLSIIPSYFANRIPEISIVESEQMVRALQDAGFIDKESDELMEDPRHSNWRAILSQYSQRDSLIADESSISEIMNVAWGKHELTRDGVEEALKFCMQNMTT</sequence>
<evidence type="ECO:0008006" key="4">
    <source>
        <dbReference type="Google" id="ProtNLM"/>
    </source>
</evidence>
<evidence type="ECO:0000313" key="3">
    <source>
        <dbReference type="Proteomes" id="UP000095751"/>
    </source>
</evidence>
<organism evidence="2 3">
    <name type="scientific">Fragilariopsis cylindrus CCMP1102</name>
    <dbReference type="NCBI Taxonomy" id="635003"/>
    <lineage>
        <taxon>Eukaryota</taxon>
        <taxon>Sar</taxon>
        <taxon>Stramenopiles</taxon>
        <taxon>Ochrophyta</taxon>
        <taxon>Bacillariophyta</taxon>
        <taxon>Bacillariophyceae</taxon>
        <taxon>Bacillariophycidae</taxon>
        <taxon>Bacillariales</taxon>
        <taxon>Bacillariaceae</taxon>
        <taxon>Fragilariopsis</taxon>
    </lineage>
</organism>
<dbReference type="SUPFAM" id="SSF53474">
    <property type="entry name" value="alpha/beta-Hydrolases"/>
    <property type="match status" value="1"/>
</dbReference>
<accession>A0A1E7FAL5</accession>
<evidence type="ECO:0000256" key="1">
    <source>
        <dbReference type="SAM" id="Phobius"/>
    </source>
</evidence>
<dbReference type="PANTHER" id="PTHR35128">
    <property type="entry name" value="SECRETION-REGULATING GUANINE NUCLEOTIDE EXCHANGE FACTOR"/>
    <property type="match status" value="1"/>
</dbReference>
<feature type="transmembrane region" description="Helical" evidence="1">
    <location>
        <begin position="20"/>
        <end position="39"/>
    </location>
</feature>
<name>A0A1E7FAL5_9STRA</name>
<protein>
    <recommendedName>
        <fullName evidence="4">Alpha/beta-hydrolase</fullName>
    </recommendedName>
</protein>
<dbReference type="InParanoid" id="A0A1E7FAL5"/>
<keyword evidence="1" id="KW-0472">Membrane</keyword>
<keyword evidence="1" id="KW-0812">Transmembrane</keyword>
<dbReference type="KEGG" id="fcy:FRACYDRAFT_261558"/>
<dbReference type="EMBL" id="KV784359">
    <property type="protein sequence ID" value="OEU15184.1"/>
    <property type="molecule type" value="Genomic_DNA"/>
</dbReference>
<reference evidence="2 3" key="1">
    <citation type="submission" date="2016-09" db="EMBL/GenBank/DDBJ databases">
        <title>Extensive genetic diversity and differential bi-allelic expression allows diatom success in the polar Southern Ocean.</title>
        <authorList>
            <consortium name="DOE Joint Genome Institute"/>
            <person name="Mock T."/>
            <person name="Otillar R.P."/>
            <person name="Strauss J."/>
            <person name="Dupont C."/>
            <person name="Frickenhaus S."/>
            <person name="Maumus F."/>
            <person name="Mcmullan M."/>
            <person name="Sanges R."/>
            <person name="Schmutz J."/>
            <person name="Toseland A."/>
            <person name="Valas R."/>
            <person name="Veluchamy A."/>
            <person name="Ward B.J."/>
            <person name="Allen A."/>
            <person name="Barry K."/>
            <person name="Falciatore A."/>
            <person name="Ferrante M."/>
            <person name="Fortunato A.E."/>
            <person name="Gloeckner G."/>
            <person name="Gruber A."/>
            <person name="Hipkin R."/>
            <person name="Janech M."/>
            <person name="Kroth P."/>
            <person name="Leese F."/>
            <person name="Lindquist E."/>
            <person name="Lyon B.R."/>
            <person name="Martin J."/>
            <person name="Mayer C."/>
            <person name="Parker M."/>
            <person name="Quesneville H."/>
            <person name="Raymond J."/>
            <person name="Uhlig C."/>
            <person name="Valentin K.U."/>
            <person name="Worden A.Z."/>
            <person name="Armbrust E.V."/>
            <person name="Bowler C."/>
            <person name="Green B."/>
            <person name="Moulton V."/>
            <person name="Van Oosterhout C."/>
            <person name="Grigoriev I."/>
        </authorList>
    </citation>
    <scope>NUCLEOTIDE SEQUENCE [LARGE SCALE GENOMIC DNA]</scope>
    <source>
        <strain evidence="2 3">CCMP1102</strain>
    </source>
</reference>
<dbReference type="AlphaFoldDB" id="A0A1E7FAL5"/>
<gene>
    <name evidence="2" type="ORF">FRACYDRAFT_261558</name>
</gene>